<evidence type="ECO:0000313" key="2">
    <source>
        <dbReference type="Proteomes" id="UP000077071"/>
    </source>
</evidence>
<dbReference type="AlphaFoldDB" id="A0A160KQM9"/>
<dbReference type="InterPro" id="IPR006311">
    <property type="entry name" value="TAT_signal"/>
</dbReference>
<proteinExistence type="predicted"/>
<organism evidence="1 2">
    <name type="scientific">Rathayibacter tritici</name>
    <dbReference type="NCBI Taxonomy" id="33888"/>
    <lineage>
        <taxon>Bacteria</taxon>
        <taxon>Bacillati</taxon>
        <taxon>Actinomycetota</taxon>
        <taxon>Actinomycetes</taxon>
        <taxon>Micrococcales</taxon>
        <taxon>Microbacteriaceae</taxon>
        <taxon>Rathayibacter</taxon>
    </lineage>
</organism>
<dbReference type="PROSITE" id="PS51318">
    <property type="entry name" value="TAT"/>
    <property type="match status" value="1"/>
</dbReference>
<gene>
    <name evidence="1" type="ORF">A6122_0142</name>
</gene>
<dbReference type="Proteomes" id="UP000077071">
    <property type="component" value="Chromosome"/>
</dbReference>
<dbReference type="EMBL" id="CP015515">
    <property type="protein sequence ID" value="AND15308.1"/>
    <property type="molecule type" value="Genomic_DNA"/>
</dbReference>
<dbReference type="RefSeq" id="WP_068250385.1">
    <property type="nucleotide sequence ID" value="NZ_CP015515.1"/>
</dbReference>
<reference evidence="1 2" key="1">
    <citation type="submission" date="2016-05" db="EMBL/GenBank/DDBJ databases">
        <title>Complete genome sequence of Rathayibacter tritici NCPPB 1953.</title>
        <authorList>
            <person name="Park J."/>
            <person name="Lee H.-H."/>
            <person name="Lee S.-W."/>
            <person name="Seo Y.-S."/>
        </authorList>
    </citation>
    <scope>NUCLEOTIDE SEQUENCE [LARGE SCALE GENOMIC DNA]</scope>
    <source>
        <strain evidence="1 2">NCPPB 1953</strain>
    </source>
</reference>
<sequence>MPKKNTLRATFDSSTWTIPSEDGLHRRTIVKGAAWTVPVVAVSIGTPAAAASNSPTLAFTQASYSGTACGTITGVQVKRTLDGTTADPGKTVTVTVTDGYTFKDGTKTYSERYS</sequence>
<protein>
    <submittedName>
        <fullName evidence="1">Uncharacterized protein</fullName>
    </submittedName>
</protein>
<evidence type="ECO:0000313" key="1">
    <source>
        <dbReference type="EMBL" id="AND15308.1"/>
    </source>
</evidence>
<dbReference type="PATRIC" id="fig|33888.3.peg.169"/>
<dbReference type="OrthoDB" id="5122649at2"/>
<dbReference type="STRING" id="33888.A6122_0142"/>
<accession>A0A160KQM9</accession>
<keyword evidence="2" id="KW-1185">Reference proteome</keyword>
<name>A0A160KQM9_9MICO</name>
<dbReference type="KEGG" id="rtn:A6122_0142"/>